<dbReference type="AlphaFoldDB" id="A0A1Y4VUE0"/>
<name>A0A1Y4VUE0_9BACE</name>
<keyword evidence="1" id="KW-0812">Transmembrane</keyword>
<evidence type="ECO:0000313" key="13">
    <source>
        <dbReference type="Proteomes" id="UP000474077"/>
    </source>
</evidence>
<evidence type="ECO:0000313" key="3">
    <source>
        <dbReference type="EMBL" id="KAB6085742.1"/>
    </source>
</evidence>
<organism evidence="7 8">
    <name type="scientific">Bacteroides xylanisolvens</name>
    <dbReference type="NCBI Taxonomy" id="371601"/>
    <lineage>
        <taxon>Bacteria</taxon>
        <taxon>Pseudomonadati</taxon>
        <taxon>Bacteroidota</taxon>
        <taxon>Bacteroidia</taxon>
        <taxon>Bacteroidales</taxon>
        <taxon>Bacteroidaceae</taxon>
        <taxon>Bacteroides</taxon>
    </lineage>
</organism>
<reference evidence="10 11" key="5">
    <citation type="journal article" date="2019" name="Nat. Med.">
        <title>A library of human gut bacterial isolates paired with longitudinal multiomics data enables mechanistic microbiome research.</title>
        <authorList>
            <person name="Poyet M."/>
            <person name="Groussin M."/>
            <person name="Gibbons S.M."/>
            <person name="Avila-Pacheco J."/>
            <person name="Jiang X."/>
            <person name="Kearney S.M."/>
            <person name="Perrotta A.R."/>
            <person name="Berdy B."/>
            <person name="Zhao S."/>
            <person name="Lieberman T.D."/>
            <person name="Swanson P.K."/>
            <person name="Smith M."/>
            <person name="Roesemann S."/>
            <person name="Alexander J.E."/>
            <person name="Rich S.A."/>
            <person name="Livny J."/>
            <person name="Vlamakis H."/>
            <person name="Clish C."/>
            <person name="Bullock K."/>
            <person name="Deik A."/>
            <person name="Scott J."/>
            <person name="Pierce K.A."/>
            <person name="Xavier R.J."/>
            <person name="Alm E.J."/>
        </authorList>
    </citation>
    <scope>NUCLEOTIDE SEQUENCE [LARGE SCALE GENOMIC DNA]</scope>
    <source>
        <strain evidence="5 11">BIOML-A16</strain>
        <strain evidence="6 12">BIOML-A7</strain>
        <strain evidence="3 13">BIOML-A73</strain>
        <strain evidence="4 10">BIOML-A74</strain>
    </source>
</reference>
<comment type="caution">
    <text evidence="7">The sequence shown here is derived from an EMBL/GenBank/DDBJ whole genome shotgun (WGS) entry which is preliminary data.</text>
</comment>
<reference evidence="8" key="1">
    <citation type="submission" date="2017-04" db="EMBL/GenBank/DDBJ databases">
        <title>Function of individual gut microbiota members based on whole genome sequencing of pure cultures obtained from chicken caecum.</title>
        <authorList>
            <person name="Medvecky M."/>
            <person name="Cejkova D."/>
            <person name="Polansky O."/>
            <person name="Karasova D."/>
            <person name="Kubasova T."/>
            <person name="Cizek A."/>
            <person name="Rychlik I."/>
        </authorList>
    </citation>
    <scope>NUCLEOTIDE SEQUENCE [LARGE SCALE GENOMIC DNA]</scope>
    <source>
        <strain evidence="8">An109</strain>
    </source>
</reference>
<accession>A0A1Y4VUE0</accession>
<dbReference type="Proteomes" id="UP000474077">
    <property type="component" value="Unassembled WGS sequence"/>
</dbReference>
<keyword evidence="1" id="KW-0472">Membrane</keyword>
<dbReference type="Proteomes" id="UP000438288">
    <property type="component" value="Unassembled WGS sequence"/>
</dbReference>
<sequence length="76" mass="9298">MCKDNDFSPQITRINTDYFIEKWSQNETGTFRNKKTGKKKVFYPDISWLENSQFVSGYFYIFYYVLFLRLKQIRSI</sequence>
<evidence type="ECO:0000313" key="4">
    <source>
        <dbReference type="EMBL" id="KAB6091735.1"/>
    </source>
</evidence>
<dbReference type="Proteomes" id="UP000471447">
    <property type="component" value="Unassembled WGS sequence"/>
</dbReference>
<dbReference type="EMBL" id="WDER01000007">
    <property type="protein sequence ID" value="KAB6085742.1"/>
    <property type="molecule type" value="Genomic_DNA"/>
</dbReference>
<proteinExistence type="predicted"/>
<evidence type="ECO:0000313" key="7">
    <source>
        <dbReference type="EMBL" id="OUQ73722.1"/>
    </source>
</evidence>
<feature type="transmembrane region" description="Helical" evidence="1">
    <location>
        <begin position="52"/>
        <end position="70"/>
    </location>
</feature>
<dbReference type="Proteomes" id="UP000196036">
    <property type="component" value="Unassembled WGS sequence"/>
</dbReference>
<reference evidence="2" key="6">
    <citation type="submission" date="2019-09" db="EMBL/GenBank/DDBJ databases">
        <authorList>
            <person name="Ross B.D."/>
            <person name="Verster A.J."/>
            <person name="Radey M.C."/>
            <person name="Schmidtke D.T."/>
            <person name="Pope C.E."/>
            <person name="Hoffman L.R."/>
            <person name="Hajjar A.M."/>
            <person name="Peterson S.B."/>
            <person name="Borenstein E."/>
            <person name="Mougous J.D."/>
        </authorList>
    </citation>
    <scope>NUCLEOTIDE SEQUENCE</scope>
    <source>
        <strain evidence="2">H204</strain>
    </source>
</reference>
<protein>
    <submittedName>
        <fullName evidence="7">Uncharacterized protein</fullName>
    </submittedName>
</protein>
<dbReference type="EMBL" id="VYQC01000004">
    <property type="protein sequence ID" value="KAA9047627.1"/>
    <property type="molecule type" value="Genomic_DNA"/>
</dbReference>
<gene>
    <name evidence="7" type="ORF">B5E52_02505</name>
    <name evidence="2" type="ORF">F6S82_08240</name>
    <name evidence="3" type="ORF">GA560_04110</name>
    <name evidence="4" type="ORF">GA574_00360</name>
    <name evidence="6" type="ORF">GAZ26_05635</name>
    <name evidence="5" type="ORF">GAZ43_02420</name>
</gene>
<dbReference type="EMBL" id="WDCP01000003">
    <property type="protein sequence ID" value="KAB6341422.1"/>
    <property type="molecule type" value="Genomic_DNA"/>
</dbReference>
<evidence type="ECO:0000313" key="11">
    <source>
        <dbReference type="Proteomes" id="UP000438288"/>
    </source>
</evidence>
<evidence type="ECO:0000313" key="10">
    <source>
        <dbReference type="Proteomes" id="UP000435059"/>
    </source>
</evidence>
<dbReference type="Proteomes" id="UP000435059">
    <property type="component" value="Unassembled WGS sequence"/>
</dbReference>
<evidence type="ECO:0000313" key="6">
    <source>
        <dbReference type="EMBL" id="KAB6426104.1"/>
    </source>
</evidence>
<keyword evidence="1" id="KW-1133">Transmembrane helix</keyword>
<keyword evidence="10" id="KW-1185">Reference proteome</keyword>
<dbReference type="EMBL" id="WDCG01000004">
    <property type="protein sequence ID" value="KAB6426104.1"/>
    <property type="molecule type" value="Genomic_DNA"/>
</dbReference>
<reference evidence="2" key="4">
    <citation type="journal article" date="2019" name="bioRxiv">
        <title>Acquired interbacterial defense systems protect against interspecies antagonism in the human gut microbiome.</title>
        <authorList>
            <person name="Ross B.D."/>
            <person name="Verster A.J."/>
            <person name="Radey M.C."/>
            <person name="Schmidtke D.T."/>
            <person name="Pope C.E."/>
            <person name="Hoffman L.R."/>
            <person name="Hajjar A.M."/>
            <person name="Peterson S.B."/>
            <person name="Borenstein E."/>
            <person name="Mougous J.D."/>
        </authorList>
    </citation>
    <scope>NUCLEOTIDE SEQUENCE</scope>
    <source>
        <strain evidence="2">H204</strain>
    </source>
</reference>
<evidence type="ECO:0000313" key="5">
    <source>
        <dbReference type="EMBL" id="KAB6341422.1"/>
    </source>
</evidence>
<evidence type="ECO:0000313" key="2">
    <source>
        <dbReference type="EMBL" id="KAA9047627.1"/>
    </source>
</evidence>
<dbReference type="Proteomes" id="UP000327007">
    <property type="component" value="Unassembled WGS sequence"/>
</dbReference>
<reference evidence="9" key="3">
    <citation type="journal article" date="2018" name="J. Anim. Genet.">
        <title>Acquired interbacterial defense systems protect against interspecies antagonism in the human gut microbiome.</title>
        <authorList>
            <person name="Ross B.D."/>
            <person name="Verster A.J."/>
            <person name="Radey M.C."/>
            <person name="Schmidtke D.T."/>
            <person name="Pope C.E."/>
            <person name="Hoffman L.R."/>
            <person name="Hajjar A."/>
            <person name="Peterson S.B."/>
            <person name="Borenstein E."/>
            <person name="Mougous J."/>
        </authorList>
    </citation>
    <scope>NUCLEOTIDE SEQUENCE [LARGE SCALE GENOMIC DNA]</scope>
    <source>
        <strain evidence="9">H204</strain>
    </source>
</reference>
<reference evidence="7" key="2">
    <citation type="journal article" date="2018" name="BMC Genomics">
        <title>Whole genome sequencing and function prediction of 133 gut anaerobes isolated from chicken caecum in pure cultures.</title>
        <authorList>
            <person name="Medvecky M."/>
            <person name="Cejkova D."/>
            <person name="Polansky O."/>
            <person name="Karasova D."/>
            <person name="Kubasova T."/>
            <person name="Cizek A."/>
            <person name="Rychlik I."/>
        </authorList>
    </citation>
    <scope>NUCLEOTIDE SEQUENCE</scope>
    <source>
        <strain evidence="7">An109</strain>
    </source>
</reference>
<evidence type="ECO:0000313" key="8">
    <source>
        <dbReference type="Proteomes" id="UP000196036"/>
    </source>
</evidence>
<evidence type="ECO:0000313" key="12">
    <source>
        <dbReference type="Proteomes" id="UP000471447"/>
    </source>
</evidence>
<evidence type="ECO:0000313" key="9">
    <source>
        <dbReference type="Proteomes" id="UP000327007"/>
    </source>
</evidence>
<evidence type="ECO:0000256" key="1">
    <source>
        <dbReference type="SAM" id="Phobius"/>
    </source>
</evidence>
<dbReference type="EMBL" id="NFLW01000003">
    <property type="protein sequence ID" value="OUQ73722.1"/>
    <property type="molecule type" value="Genomic_DNA"/>
</dbReference>
<dbReference type="EMBL" id="WDES01000001">
    <property type="protein sequence ID" value="KAB6091735.1"/>
    <property type="molecule type" value="Genomic_DNA"/>
</dbReference>